<feature type="transmembrane region" description="Helical" evidence="7">
    <location>
        <begin position="20"/>
        <end position="40"/>
    </location>
</feature>
<sequence length="425" mass="43449">MTGALLRSADFLKFWTAQCVSQAGSQISVIAFPLLAVLTLHADAFQVGVLTALSRAPWLLFALPAGVLADRRARHGLLVGADLVRAAALAWIPVAALLGVLSVEQLYVVTFVLGSMTVVFDIAAQSYLPAITPAERLADGNSKLEMSRAGAEAVGPSAGGVLVQLVSAPVTIVLDLVSFLVSALLLSRIRTKEPAVAAPARASSIRAEVKEGLRFVLGHRLLRWNVIAAATANFFGNMLLAVQVLFILNGLGLRPALIGLILGVGSLGAVSGAAVATTLIRRAGFGPTLIIGLATTAAGGVVLGLAGGPYPMRVGLAGLAATLLVFGVPLFDVAVVTLRQLITPGRLLGRVNASMRFLIFGTMPVGALAGGLLAQHAGLRTAVLVAGAGLAVPVVLLLISPLARLRTDVRSSSAAMDVAASTGGK</sequence>
<dbReference type="PANTHER" id="PTHR23513">
    <property type="entry name" value="INTEGRAL MEMBRANE EFFLUX PROTEIN-RELATED"/>
    <property type="match status" value="1"/>
</dbReference>
<dbReference type="InterPro" id="IPR010290">
    <property type="entry name" value="TM_effector"/>
</dbReference>
<evidence type="ECO:0000256" key="1">
    <source>
        <dbReference type="ARBA" id="ARBA00004651"/>
    </source>
</evidence>
<feature type="transmembrane region" description="Helical" evidence="7">
    <location>
        <begin position="254"/>
        <end position="276"/>
    </location>
</feature>
<evidence type="ECO:0000313" key="9">
    <source>
        <dbReference type="EMBL" id="GAA2220103.1"/>
    </source>
</evidence>
<feature type="transmembrane region" description="Helical" evidence="7">
    <location>
        <begin position="224"/>
        <end position="248"/>
    </location>
</feature>
<feature type="domain" description="Major facilitator superfamily (MFS) profile" evidence="8">
    <location>
        <begin position="222"/>
        <end position="425"/>
    </location>
</feature>
<evidence type="ECO:0000256" key="7">
    <source>
        <dbReference type="SAM" id="Phobius"/>
    </source>
</evidence>
<dbReference type="CDD" id="cd06173">
    <property type="entry name" value="MFS_MefA_like"/>
    <property type="match status" value="1"/>
</dbReference>
<dbReference type="Proteomes" id="UP001499843">
    <property type="component" value="Unassembled WGS sequence"/>
</dbReference>
<dbReference type="EMBL" id="BAAAQX010000082">
    <property type="protein sequence ID" value="GAA2220103.1"/>
    <property type="molecule type" value="Genomic_DNA"/>
</dbReference>
<keyword evidence="2" id="KW-0813">Transport</keyword>
<keyword evidence="3" id="KW-1003">Cell membrane</keyword>
<feature type="transmembrane region" description="Helical" evidence="7">
    <location>
        <begin position="383"/>
        <end position="403"/>
    </location>
</feature>
<protein>
    <submittedName>
        <fullName evidence="9">MFS transporter</fullName>
    </submittedName>
</protein>
<feature type="transmembrane region" description="Helical" evidence="7">
    <location>
        <begin position="314"/>
        <end position="336"/>
    </location>
</feature>
<reference evidence="9 10" key="1">
    <citation type="journal article" date="2019" name="Int. J. Syst. Evol. Microbiol.">
        <title>The Global Catalogue of Microorganisms (GCM) 10K type strain sequencing project: providing services to taxonomists for standard genome sequencing and annotation.</title>
        <authorList>
            <consortium name="The Broad Institute Genomics Platform"/>
            <consortium name="The Broad Institute Genome Sequencing Center for Infectious Disease"/>
            <person name="Wu L."/>
            <person name="Ma J."/>
        </authorList>
    </citation>
    <scope>NUCLEOTIDE SEQUENCE [LARGE SCALE GENOMIC DNA]</scope>
    <source>
        <strain evidence="9 10">JCM 16114</strain>
    </source>
</reference>
<dbReference type="SUPFAM" id="SSF103473">
    <property type="entry name" value="MFS general substrate transporter"/>
    <property type="match status" value="1"/>
</dbReference>
<keyword evidence="4 7" id="KW-0812">Transmembrane</keyword>
<evidence type="ECO:0000256" key="5">
    <source>
        <dbReference type="ARBA" id="ARBA00022989"/>
    </source>
</evidence>
<comment type="caution">
    <text evidence="9">The sequence shown here is derived from an EMBL/GenBank/DDBJ whole genome shotgun (WGS) entry which is preliminary data.</text>
</comment>
<evidence type="ECO:0000256" key="2">
    <source>
        <dbReference type="ARBA" id="ARBA00022448"/>
    </source>
</evidence>
<dbReference type="InterPro" id="IPR036259">
    <property type="entry name" value="MFS_trans_sf"/>
</dbReference>
<accession>A0ABN3D5S0</accession>
<dbReference type="RefSeq" id="WP_344496560.1">
    <property type="nucleotide sequence ID" value="NZ_BAAAQX010000082.1"/>
</dbReference>
<feature type="transmembrane region" description="Helical" evidence="7">
    <location>
        <begin position="47"/>
        <end position="69"/>
    </location>
</feature>
<dbReference type="InterPro" id="IPR020846">
    <property type="entry name" value="MFS_dom"/>
</dbReference>
<comment type="subcellular location">
    <subcellularLocation>
        <location evidence="1">Cell membrane</location>
        <topology evidence="1">Multi-pass membrane protein</topology>
    </subcellularLocation>
</comment>
<organism evidence="9 10">
    <name type="scientific">Nonomuraea monospora</name>
    <dbReference type="NCBI Taxonomy" id="568818"/>
    <lineage>
        <taxon>Bacteria</taxon>
        <taxon>Bacillati</taxon>
        <taxon>Actinomycetota</taxon>
        <taxon>Actinomycetes</taxon>
        <taxon>Streptosporangiales</taxon>
        <taxon>Streptosporangiaceae</taxon>
        <taxon>Nonomuraea</taxon>
    </lineage>
</organism>
<dbReference type="Gene3D" id="1.20.1250.20">
    <property type="entry name" value="MFS general substrate transporter like domains"/>
    <property type="match status" value="1"/>
</dbReference>
<feature type="transmembrane region" description="Helical" evidence="7">
    <location>
        <begin position="161"/>
        <end position="186"/>
    </location>
</feature>
<evidence type="ECO:0000313" key="10">
    <source>
        <dbReference type="Proteomes" id="UP001499843"/>
    </source>
</evidence>
<evidence type="ECO:0000256" key="3">
    <source>
        <dbReference type="ARBA" id="ARBA00022475"/>
    </source>
</evidence>
<keyword evidence="10" id="KW-1185">Reference proteome</keyword>
<keyword evidence="5 7" id="KW-1133">Transmembrane helix</keyword>
<dbReference type="PROSITE" id="PS50850">
    <property type="entry name" value="MFS"/>
    <property type="match status" value="1"/>
</dbReference>
<proteinExistence type="predicted"/>
<gene>
    <name evidence="9" type="ORF">GCM10009850_121870</name>
</gene>
<keyword evidence="6 7" id="KW-0472">Membrane</keyword>
<dbReference type="PANTHER" id="PTHR23513:SF6">
    <property type="entry name" value="MAJOR FACILITATOR SUPERFAMILY ASSOCIATED DOMAIN-CONTAINING PROTEIN"/>
    <property type="match status" value="1"/>
</dbReference>
<dbReference type="Pfam" id="PF05977">
    <property type="entry name" value="MFS_3"/>
    <property type="match status" value="1"/>
</dbReference>
<name>A0ABN3D5S0_9ACTN</name>
<feature type="transmembrane region" description="Helical" evidence="7">
    <location>
        <begin position="357"/>
        <end position="377"/>
    </location>
</feature>
<feature type="transmembrane region" description="Helical" evidence="7">
    <location>
        <begin position="288"/>
        <end position="308"/>
    </location>
</feature>
<evidence type="ECO:0000256" key="4">
    <source>
        <dbReference type="ARBA" id="ARBA00022692"/>
    </source>
</evidence>
<evidence type="ECO:0000259" key="8">
    <source>
        <dbReference type="PROSITE" id="PS50850"/>
    </source>
</evidence>
<evidence type="ECO:0000256" key="6">
    <source>
        <dbReference type="ARBA" id="ARBA00023136"/>
    </source>
</evidence>